<reference evidence="7" key="1">
    <citation type="submission" date="2020-01" db="EMBL/GenBank/DDBJ databases">
        <authorList>
            <consortium name="DOE Joint Genome Institute"/>
            <person name="Haridas S."/>
            <person name="Albert R."/>
            <person name="Binder M."/>
            <person name="Bloem J."/>
            <person name="Labutti K."/>
            <person name="Salamov A."/>
            <person name="Andreopoulos B."/>
            <person name="Baker S.E."/>
            <person name="Barry K."/>
            <person name="Bills G."/>
            <person name="Bluhm B.H."/>
            <person name="Cannon C."/>
            <person name="Castanera R."/>
            <person name="Culley D.E."/>
            <person name="Daum C."/>
            <person name="Ezra D."/>
            <person name="Gonzalez J.B."/>
            <person name="Henrissat B."/>
            <person name="Kuo A."/>
            <person name="Liang C."/>
            <person name="Lipzen A."/>
            <person name="Lutzoni F."/>
            <person name="Magnuson J."/>
            <person name="Mondo S."/>
            <person name="Nolan M."/>
            <person name="Ohm R."/>
            <person name="Pangilinan J."/>
            <person name="Park H.-J."/>
            <person name="Ramirez L."/>
            <person name="Alfaro M."/>
            <person name="Sun H."/>
            <person name="Tritt A."/>
            <person name="Yoshinaga Y."/>
            <person name="Zwiers L.-H."/>
            <person name="Turgeon B.G."/>
            <person name="Goodwin S.B."/>
            <person name="Spatafora J.W."/>
            <person name="Crous P.W."/>
            <person name="Grigoriev I.V."/>
        </authorList>
    </citation>
    <scope>NUCLEOTIDE SEQUENCE</scope>
    <source>
        <strain evidence="7">CBS 342.82</strain>
    </source>
</reference>
<evidence type="ECO:0000256" key="1">
    <source>
        <dbReference type="ARBA" id="ARBA00007749"/>
    </source>
</evidence>
<dbReference type="GO" id="GO:0016787">
    <property type="term" value="F:hydrolase activity"/>
    <property type="evidence" value="ECO:0007669"/>
    <property type="project" value="UniProtKB-KW"/>
</dbReference>
<dbReference type="PANTHER" id="PTHR42978">
    <property type="entry name" value="QUORUM-QUENCHING LACTONASE YTNP-RELATED-RELATED"/>
    <property type="match status" value="1"/>
</dbReference>
<dbReference type="Gene3D" id="3.60.15.10">
    <property type="entry name" value="Ribonuclease Z/Hydroxyacylglutathione hydrolase-like"/>
    <property type="match status" value="1"/>
</dbReference>
<dbReference type="Proteomes" id="UP000504637">
    <property type="component" value="Unplaced"/>
</dbReference>
<sequence length="373" mass="41992">MPTPKPPPELNIPKSDSTVKVSCIDSTSRFSLPLTTFLQPDYKGTDRLVGASFSFLIEHPNHKPILFDLGVRKDWEDFPSYDKWVRLKWEIVVDRDVATILKENDVDVDGGSIESIIWSHHHWDHLGNASLFPHSTEIVVGPGFKAAHLPGYPTNSDSLILETDLEGREIREVAFSDREDGPKIGRFRSLDYFGDGSFYLLDTPGHSVGHICGLARTSASPDSFVFMGGDAAHHGGEFRPTEYLPLPQEITPSPLVFRGRTCPGHLLQDVHAHAAADKPFYYVTASFSHDKEVADWTLDGLGEFDAHKNVLLLMAHDNVVVDPPRMDFFPKPMNNWLQQGIGEKIRWLFLKDFEQAIEAKERGEAPFFWGKYP</sequence>
<dbReference type="InterPro" id="IPR036866">
    <property type="entry name" value="RibonucZ/Hydroxyglut_hydro"/>
</dbReference>
<feature type="domain" description="Metallo-beta-lactamase" evidence="5">
    <location>
        <begin position="51"/>
        <end position="265"/>
    </location>
</feature>
<dbReference type="GO" id="GO:0046872">
    <property type="term" value="F:metal ion binding"/>
    <property type="evidence" value="ECO:0007669"/>
    <property type="project" value="UniProtKB-KW"/>
</dbReference>
<protein>
    <recommendedName>
        <fullName evidence="5">Metallo-beta-lactamase domain-containing protein</fullName>
    </recommendedName>
</protein>
<organism evidence="7">
    <name type="scientific">Dissoconium aciculare CBS 342.82</name>
    <dbReference type="NCBI Taxonomy" id="1314786"/>
    <lineage>
        <taxon>Eukaryota</taxon>
        <taxon>Fungi</taxon>
        <taxon>Dikarya</taxon>
        <taxon>Ascomycota</taxon>
        <taxon>Pezizomycotina</taxon>
        <taxon>Dothideomycetes</taxon>
        <taxon>Dothideomycetidae</taxon>
        <taxon>Mycosphaerellales</taxon>
        <taxon>Dissoconiaceae</taxon>
        <taxon>Dissoconium</taxon>
    </lineage>
</organism>
<dbReference type="PANTHER" id="PTHR42978:SF5">
    <property type="entry name" value="METALLO-BETA-LACTAMASE DOMAIN-CONTAINING PROTEIN"/>
    <property type="match status" value="1"/>
</dbReference>
<evidence type="ECO:0000313" key="7">
    <source>
        <dbReference type="RefSeq" id="XP_033463088.1"/>
    </source>
</evidence>
<name>A0A6J3MGM9_9PEZI</name>
<dbReference type="SMART" id="SM00849">
    <property type="entry name" value="Lactamase_B"/>
    <property type="match status" value="1"/>
</dbReference>
<dbReference type="CDD" id="cd07730">
    <property type="entry name" value="metallo-hydrolase-like_MBL-fold"/>
    <property type="match status" value="1"/>
</dbReference>
<dbReference type="Pfam" id="PF00753">
    <property type="entry name" value="Lactamase_B"/>
    <property type="match status" value="1"/>
</dbReference>
<dbReference type="GeneID" id="54359945"/>
<keyword evidence="4" id="KW-0862">Zinc</keyword>
<evidence type="ECO:0000259" key="5">
    <source>
        <dbReference type="SMART" id="SM00849"/>
    </source>
</evidence>
<evidence type="ECO:0000256" key="3">
    <source>
        <dbReference type="ARBA" id="ARBA00022801"/>
    </source>
</evidence>
<keyword evidence="6" id="KW-1185">Reference proteome</keyword>
<evidence type="ECO:0000313" key="6">
    <source>
        <dbReference type="Proteomes" id="UP000504637"/>
    </source>
</evidence>
<proteinExistence type="inferred from homology"/>
<evidence type="ECO:0000256" key="4">
    <source>
        <dbReference type="ARBA" id="ARBA00022833"/>
    </source>
</evidence>
<keyword evidence="2" id="KW-0479">Metal-binding</keyword>
<evidence type="ECO:0000256" key="2">
    <source>
        <dbReference type="ARBA" id="ARBA00022723"/>
    </source>
</evidence>
<reference evidence="7" key="2">
    <citation type="submission" date="2020-04" db="EMBL/GenBank/DDBJ databases">
        <authorList>
            <consortium name="NCBI Genome Project"/>
        </authorList>
    </citation>
    <scope>NUCLEOTIDE SEQUENCE</scope>
    <source>
        <strain evidence="7">CBS 342.82</strain>
    </source>
</reference>
<dbReference type="AlphaFoldDB" id="A0A6J3MGM9"/>
<dbReference type="SUPFAM" id="SSF56281">
    <property type="entry name" value="Metallo-hydrolase/oxidoreductase"/>
    <property type="match status" value="1"/>
</dbReference>
<dbReference type="InterPro" id="IPR001279">
    <property type="entry name" value="Metallo-B-lactamas"/>
</dbReference>
<comment type="similarity">
    <text evidence="1">Belongs to the metallo-beta-lactamase superfamily.</text>
</comment>
<reference evidence="7" key="3">
    <citation type="submission" date="2025-08" db="UniProtKB">
        <authorList>
            <consortium name="RefSeq"/>
        </authorList>
    </citation>
    <scope>IDENTIFICATION</scope>
    <source>
        <strain evidence="7">CBS 342.82</strain>
    </source>
</reference>
<keyword evidence="3" id="KW-0378">Hydrolase</keyword>
<accession>A0A6J3MGM9</accession>
<dbReference type="OrthoDB" id="10250730at2759"/>
<dbReference type="InterPro" id="IPR051013">
    <property type="entry name" value="MBL_superfamily_lactonases"/>
</dbReference>
<dbReference type="RefSeq" id="XP_033463088.1">
    <property type="nucleotide sequence ID" value="XM_033602145.1"/>
</dbReference>
<gene>
    <name evidence="7" type="ORF">K489DRAFT_331680</name>
</gene>